<feature type="transmembrane region" description="Helical" evidence="1">
    <location>
        <begin position="81"/>
        <end position="101"/>
    </location>
</feature>
<keyword evidence="1" id="KW-0472">Membrane</keyword>
<dbReference type="Proteomes" id="UP000192917">
    <property type="component" value="Unassembled WGS sequence"/>
</dbReference>
<dbReference type="GO" id="GO:0009245">
    <property type="term" value="P:lipid A biosynthetic process"/>
    <property type="evidence" value="ECO:0007669"/>
    <property type="project" value="InterPro"/>
</dbReference>
<feature type="domain" description="Lipid A biosynthesis N-terminal" evidence="2">
    <location>
        <begin position="28"/>
        <end position="99"/>
    </location>
</feature>
<dbReference type="EMBL" id="FWZX01000005">
    <property type="protein sequence ID" value="SMF14448.1"/>
    <property type="molecule type" value="Genomic_DNA"/>
</dbReference>
<evidence type="ECO:0000259" key="2">
    <source>
        <dbReference type="SMART" id="SM01259"/>
    </source>
</evidence>
<dbReference type="STRING" id="560819.SAMN05428998_105265"/>
<dbReference type="GO" id="GO:0016020">
    <property type="term" value="C:membrane"/>
    <property type="evidence" value="ECO:0007669"/>
    <property type="project" value="GOC"/>
</dbReference>
<evidence type="ECO:0000313" key="3">
    <source>
        <dbReference type="EMBL" id="SMF14448.1"/>
    </source>
</evidence>
<keyword evidence="1" id="KW-0812">Transmembrane</keyword>
<dbReference type="SMART" id="SM01259">
    <property type="entry name" value="LAB_N"/>
    <property type="match status" value="1"/>
</dbReference>
<dbReference type="AlphaFoldDB" id="A0A1Y6BJI4"/>
<keyword evidence="1" id="KW-1133">Transmembrane helix</keyword>
<dbReference type="RefSeq" id="WP_322111180.1">
    <property type="nucleotide sequence ID" value="NZ_FWZX01000005.1"/>
</dbReference>
<protein>
    <submittedName>
        <fullName evidence="3">Uncharacterized N-terminal domain of lipid-A-disaccharide synthase</fullName>
    </submittedName>
</protein>
<feature type="transmembrane region" description="Helical" evidence="1">
    <location>
        <begin position="23"/>
        <end position="46"/>
    </location>
</feature>
<reference evidence="3 4" key="1">
    <citation type="submission" date="2017-04" db="EMBL/GenBank/DDBJ databases">
        <authorList>
            <person name="Afonso C.L."/>
            <person name="Miller P.J."/>
            <person name="Scott M.A."/>
            <person name="Spackman E."/>
            <person name="Goraichik I."/>
            <person name="Dimitrov K.M."/>
            <person name="Suarez D.L."/>
            <person name="Swayne D.E."/>
        </authorList>
    </citation>
    <scope>NUCLEOTIDE SEQUENCE [LARGE SCALE GENOMIC DNA]</scope>
    <source>
        <strain evidence="3 4">USBA 355</strain>
    </source>
</reference>
<sequence>MSFIDLWLMKLDAWWAGMSHYDLLWLAIGFGAQALFSARFLIQWLMSERARRSIVPEVFWYFSFVGGASLLAYAIHRADPVIMFGQAAGLVIYSRNIYFIWREKRLLAAQHDESAAAPANR</sequence>
<proteinExistence type="predicted"/>
<dbReference type="InterPro" id="IPR011499">
    <property type="entry name" value="Lipid_A_biosynth_N"/>
</dbReference>
<accession>A0A1Y6BJI4</accession>
<name>A0A1Y6BJI4_9PROT</name>
<keyword evidence="4" id="KW-1185">Reference proteome</keyword>
<evidence type="ECO:0000256" key="1">
    <source>
        <dbReference type="SAM" id="Phobius"/>
    </source>
</evidence>
<gene>
    <name evidence="3" type="ORF">SAMN05428998_105265</name>
</gene>
<feature type="transmembrane region" description="Helical" evidence="1">
    <location>
        <begin position="58"/>
        <end position="75"/>
    </location>
</feature>
<organism evidence="3 4">
    <name type="scientific">Tistlia consotensis USBA 355</name>
    <dbReference type="NCBI Taxonomy" id="560819"/>
    <lineage>
        <taxon>Bacteria</taxon>
        <taxon>Pseudomonadati</taxon>
        <taxon>Pseudomonadota</taxon>
        <taxon>Alphaproteobacteria</taxon>
        <taxon>Rhodospirillales</taxon>
        <taxon>Rhodovibrionaceae</taxon>
        <taxon>Tistlia</taxon>
    </lineage>
</organism>
<dbReference type="GO" id="GO:0008915">
    <property type="term" value="F:lipid-A-disaccharide synthase activity"/>
    <property type="evidence" value="ECO:0007669"/>
    <property type="project" value="InterPro"/>
</dbReference>
<dbReference type="Pfam" id="PF07578">
    <property type="entry name" value="LAB_N"/>
    <property type="match status" value="1"/>
</dbReference>
<evidence type="ECO:0000313" key="4">
    <source>
        <dbReference type="Proteomes" id="UP000192917"/>
    </source>
</evidence>